<dbReference type="SMART" id="SM00065">
    <property type="entry name" value="GAF"/>
    <property type="match status" value="1"/>
</dbReference>
<evidence type="ECO:0000313" key="2">
    <source>
        <dbReference type="EMBL" id="GAA6146815.1"/>
    </source>
</evidence>
<evidence type="ECO:0000259" key="1">
    <source>
        <dbReference type="PROSITE" id="PS50883"/>
    </source>
</evidence>
<dbReference type="Gene3D" id="3.30.450.40">
    <property type="match status" value="1"/>
</dbReference>
<dbReference type="RefSeq" id="WP_353296025.1">
    <property type="nucleotide sequence ID" value="NZ_BAABWH010000010.1"/>
</dbReference>
<dbReference type="CDD" id="cd01948">
    <property type="entry name" value="EAL"/>
    <property type="match status" value="1"/>
</dbReference>
<keyword evidence="3" id="KW-1185">Reference proteome</keyword>
<dbReference type="SUPFAM" id="SSF55781">
    <property type="entry name" value="GAF domain-like"/>
    <property type="match status" value="1"/>
</dbReference>
<dbReference type="Pfam" id="PF00563">
    <property type="entry name" value="EAL"/>
    <property type="match status" value="1"/>
</dbReference>
<reference evidence="2 3" key="1">
    <citation type="submission" date="2024-04" db="EMBL/GenBank/DDBJ databases">
        <title>Draft genome sequence of Thalassolituus maritimus NBRC 116585.</title>
        <authorList>
            <person name="Miyakawa T."/>
            <person name="Kusuya Y."/>
            <person name="Miura T."/>
        </authorList>
    </citation>
    <scope>NUCLEOTIDE SEQUENCE [LARGE SCALE GENOMIC DNA]</scope>
    <source>
        <strain evidence="2 3">5NW40-0001</strain>
    </source>
</reference>
<dbReference type="PANTHER" id="PTHR33121">
    <property type="entry name" value="CYCLIC DI-GMP PHOSPHODIESTERASE PDEF"/>
    <property type="match status" value="1"/>
</dbReference>
<sequence>MTKHPDVARQLAEVINDQTPQSAETLKTAISSLIRSVRNRLDMEVGFLSEFSEDKRVFRFVDCARDANLVSEDSCGPLKDSFCEMIADGRLKQLVQDTEASGETELVPEFTTIPVKSHVSVPVTLSDGHTFGTFCIFSREVKPELNRRSLMLVRVFADVIAALIEDARKCGEENRLRQQAILDLLDRDELLLHAQPICGLENKKVVGFELLARLSTDLDLSPAQLFIDADRLGLSAAIGLRVIEKSREALATLPDDVYVSVNVTPAFLEQCDISAMYTAEESSRIMLELTEHDEIADYDKLNERLAPLREAGMRLAIDDAGAGYASMRHILLLRPDMLKLDMSLIRDIDQDRDKQSLVAALRGFAEVQGYKVVAEGIETKEELAELEMLAVGCGQGYLLSRPQPIQTFSVEAPVTSDS</sequence>
<feature type="domain" description="EAL" evidence="1">
    <location>
        <begin position="174"/>
        <end position="416"/>
    </location>
</feature>
<comment type="caution">
    <text evidence="2">The sequence shown here is derived from an EMBL/GenBank/DDBJ whole genome shotgun (WGS) entry which is preliminary data.</text>
</comment>
<dbReference type="Proteomes" id="UP001481413">
    <property type="component" value="Unassembled WGS sequence"/>
</dbReference>
<proteinExistence type="predicted"/>
<dbReference type="PROSITE" id="PS50883">
    <property type="entry name" value="EAL"/>
    <property type="match status" value="1"/>
</dbReference>
<protein>
    <recommendedName>
        <fullName evidence="1">EAL domain-containing protein</fullName>
    </recommendedName>
</protein>
<organism evidence="2 3">
    <name type="scientific">Thalassolituus maritimus</name>
    <dbReference type="NCBI Taxonomy" id="484498"/>
    <lineage>
        <taxon>Bacteria</taxon>
        <taxon>Pseudomonadati</taxon>
        <taxon>Pseudomonadota</taxon>
        <taxon>Gammaproteobacteria</taxon>
        <taxon>Oceanospirillales</taxon>
        <taxon>Oceanospirillaceae</taxon>
        <taxon>Thalassolituus</taxon>
    </lineage>
</organism>
<dbReference type="InterPro" id="IPR035919">
    <property type="entry name" value="EAL_sf"/>
</dbReference>
<dbReference type="EMBL" id="BAABWH010000010">
    <property type="protein sequence ID" value="GAA6146815.1"/>
    <property type="molecule type" value="Genomic_DNA"/>
</dbReference>
<dbReference type="InterPro" id="IPR003018">
    <property type="entry name" value="GAF"/>
</dbReference>
<dbReference type="PANTHER" id="PTHR33121:SF70">
    <property type="entry name" value="SIGNALING PROTEIN YKOW"/>
    <property type="match status" value="1"/>
</dbReference>
<gene>
    <name evidence="2" type="ORF">NBRC116585_29340</name>
</gene>
<dbReference type="SMART" id="SM00052">
    <property type="entry name" value="EAL"/>
    <property type="match status" value="1"/>
</dbReference>
<dbReference type="InterPro" id="IPR001633">
    <property type="entry name" value="EAL_dom"/>
</dbReference>
<name>A0ABQ0A332_9GAMM</name>
<dbReference type="InterPro" id="IPR050706">
    <property type="entry name" value="Cyclic-di-GMP_PDE-like"/>
</dbReference>
<dbReference type="InterPro" id="IPR029016">
    <property type="entry name" value="GAF-like_dom_sf"/>
</dbReference>
<dbReference type="Gene3D" id="3.20.20.450">
    <property type="entry name" value="EAL domain"/>
    <property type="match status" value="1"/>
</dbReference>
<evidence type="ECO:0000313" key="3">
    <source>
        <dbReference type="Proteomes" id="UP001481413"/>
    </source>
</evidence>
<accession>A0ABQ0A332</accession>
<dbReference type="SUPFAM" id="SSF141868">
    <property type="entry name" value="EAL domain-like"/>
    <property type="match status" value="1"/>
</dbReference>